<accession>A0ABW2FLV8</accession>
<feature type="domain" description="Histidine kinase/HSP90-like ATPase" evidence="2">
    <location>
        <begin position="27"/>
        <end position="142"/>
    </location>
</feature>
<dbReference type="RefSeq" id="WP_345708914.1">
    <property type="nucleotide sequence ID" value="NZ_BAABKV010000001.1"/>
</dbReference>
<keyword evidence="4" id="KW-1185">Reference proteome</keyword>
<sequence length="161" mass="16686">MVTEGNTEPSDSDHLVPGGGRPAVCVLPATVAAVPELRRFAADLAGRWGLPPEIDDALALVVTELATNVVLHSGSPDITLLVSRSDGVLRVAVKDSGCWRPRPARRRAPEDADALFGRGLRLVGALTGGCHTFPGTTGTCVIAELALTQAVFVDGSLQVAV</sequence>
<keyword evidence="3" id="KW-0067">ATP-binding</keyword>
<comment type="caution">
    <text evidence="3">The sequence shown here is derived from an EMBL/GenBank/DDBJ whole genome shotgun (WGS) entry which is preliminary data.</text>
</comment>
<proteinExistence type="predicted"/>
<dbReference type="EMBL" id="JBHTAJ010000002">
    <property type="protein sequence ID" value="MFC7178251.1"/>
    <property type="molecule type" value="Genomic_DNA"/>
</dbReference>
<evidence type="ECO:0000313" key="4">
    <source>
        <dbReference type="Proteomes" id="UP001596435"/>
    </source>
</evidence>
<dbReference type="GO" id="GO:0005524">
    <property type="term" value="F:ATP binding"/>
    <property type="evidence" value="ECO:0007669"/>
    <property type="project" value="UniProtKB-KW"/>
</dbReference>
<dbReference type="InterPro" id="IPR036890">
    <property type="entry name" value="HATPase_C_sf"/>
</dbReference>
<keyword evidence="1" id="KW-0723">Serine/threonine-protein kinase</keyword>
<dbReference type="SUPFAM" id="SSF55874">
    <property type="entry name" value="ATPase domain of HSP90 chaperone/DNA topoisomerase II/histidine kinase"/>
    <property type="match status" value="1"/>
</dbReference>
<protein>
    <submittedName>
        <fullName evidence="3">ATP-binding protein</fullName>
    </submittedName>
</protein>
<dbReference type="Proteomes" id="UP001596435">
    <property type="component" value="Unassembled WGS sequence"/>
</dbReference>
<evidence type="ECO:0000313" key="3">
    <source>
        <dbReference type="EMBL" id="MFC7178251.1"/>
    </source>
</evidence>
<dbReference type="CDD" id="cd16936">
    <property type="entry name" value="HATPase_RsbW-like"/>
    <property type="match status" value="1"/>
</dbReference>
<gene>
    <name evidence="3" type="ORF">ACFQMG_01590</name>
</gene>
<dbReference type="Gene3D" id="3.30.565.10">
    <property type="entry name" value="Histidine kinase-like ATPase, C-terminal domain"/>
    <property type="match status" value="1"/>
</dbReference>
<dbReference type="PANTHER" id="PTHR35526">
    <property type="entry name" value="ANTI-SIGMA-F FACTOR RSBW-RELATED"/>
    <property type="match status" value="1"/>
</dbReference>
<evidence type="ECO:0000259" key="2">
    <source>
        <dbReference type="Pfam" id="PF13581"/>
    </source>
</evidence>
<dbReference type="InterPro" id="IPR050267">
    <property type="entry name" value="Anti-sigma-factor_SerPK"/>
</dbReference>
<keyword evidence="1" id="KW-0808">Transferase</keyword>
<dbReference type="Pfam" id="PF13581">
    <property type="entry name" value="HATPase_c_2"/>
    <property type="match status" value="1"/>
</dbReference>
<evidence type="ECO:0000256" key="1">
    <source>
        <dbReference type="ARBA" id="ARBA00022527"/>
    </source>
</evidence>
<organism evidence="3 4">
    <name type="scientific">Kitasatospora paranensis</name>
    <dbReference type="NCBI Taxonomy" id="258053"/>
    <lineage>
        <taxon>Bacteria</taxon>
        <taxon>Bacillati</taxon>
        <taxon>Actinomycetota</taxon>
        <taxon>Actinomycetes</taxon>
        <taxon>Kitasatosporales</taxon>
        <taxon>Streptomycetaceae</taxon>
        <taxon>Kitasatospora</taxon>
    </lineage>
</organism>
<keyword evidence="1" id="KW-0418">Kinase</keyword>
<keyword evidence="3" id="KW-0547">Nucleotide-binding</keyword>
<reference evidence="4" key="1">
    <citation type="journal article" date="2019" name="Int. J. Syst. Evol. Microbiol.">
        <title>The Global Catalogue of Microorganisms (GCM) 10K type strain sequencing project: providing services to taxonomists for standard genome sequencing and annotation.</title>
        <authorList>
            <consortium name="The Broad Institute Genomics Platform"/>
            <consortium name="The Broad Institute Genome Sequencing Center for Infectious Disease"/>
            <person name="Wu L."/>
            <person name="Ma J."/>
        </authorList>
    </citation>
    <scope>NUCLEOTIDE SEQUENCE [LARGE SCALE GENOMIC DNA]</scope>
    <source>
        <strain evidence="4">CGMCC 1.12859</strain>
    </source>
</reference>
<name>A0ABW2FLV8_9ACTN</name>
<dbReference type="PANTHER" id="PTHR35526:SF3">
    <property type="entry name" value="ANTI-SIGMA-F FACTOR RSBW"/>
    <property type="match status" value="1"/>
</dbReference>
<dbReference type="InterPro" id="IPR003594">
    <property type="entry name" value="HATPase_dom"/>
</dbReference>